<dbReference type="InterPro" id="IPR000792">
    <property type="entry name" value="Tscrpt_reg_LuxR_C"/>
</dbReference>
<evidence type="ECO:0000313" key="4">
    <source>
        <dbReference type="EMBL" id="ORW13456.1"/>
    </source>
</evidence>
<dbReference type="SUPFAM" id="SSF52540">
    <property type="entry name" value="P-loop containing nucleoside triphosphate hydrolases"/>
    <property type="match status" value="1"/>
</dbReference>
<organism evidence="4 5">
    <name type="scientific">Mycolicibacter longobardus</name>
    <dbReference type="NCBI Taxonomy" id="1108812"/>
    <lineage>
        <taxon>Bacteria</taxon>
        <taxon>Bacillati</taxon>
        <taxon>Actinomycetota</taxon>
        <taxon>Actinomycetes</taxon>
        <taxon>Mycobacteriales</taxon>
        <taxon>Mycobacteriaceae</taxon>
        <taxon>Mycolicibacter</taxon>
    </lineage>
</organism>
<dbReference type="GO" id="GO:0006355">
    <property type="term" value="P:regulation of DNA-templated transcription"/>
    <property type="evidence" value="ECO:0007669"/>
    <property type="project" value="InterPro"/>
</dbReference>
<reference evidence="4 5" key="1">
    <citation type="submission" date="2016-01" db="EMBL/GenBank/DDBJ databases">
        <title>The new phylogeny of the genus Mycobacterium.</title>
        <authorList>
            <person name="Tarcisio F."/>
            <person name="Conor M."/>
            <person name="Antonella G."/>
            <person name="Elisabetta G."/>
            <person name="Giulia F.S."/>
            <person name="Sara T."/>
            <person name="Anna F."/>
            <person name="Clotilde B."/>
            <person name="Roberto B."/>
            <person name="Veronica D.S."/>
            <person name="Fabio R."/>
            <person name="Monica P."/>
            <person name="Olivier J."/>
            <person name="Enrico T."/>
            <person name="Nicola S."/>
        </authorList>
    </citation>
    <scope>NUCLEOTIDE SEQUENCE [LARGE SCALE GENOMIC DNA]</scope>
    <source>
        <strain evidence="4 5">DSM 45394</strain>
    </source>
</reference>
<dbReference type="EMBL" id="LQPG01000008">
    <property type="protein sequence ID" value="ORW13456.1"/>
    <property type="molecule type" value="Genomic_DNA"/>
</dbReference>
<dbReference type="SUPFAM" id="SSF46894">
    <property type="entry name" value="C-terminal effector domain of the bipartite response regulators"/>
    <property type="match status" value="1"/>
</dbReference>
<name>A0A1X1YQR5_9MYCO</name>
<accession>A0A1X1YQR5</accession>
<protein>
    <recommendedName>
        <fullName evidence="3">HTH luxR-type domain-containing protein</fullName>
    </recommendedName>
</protein>
<dbReference type="InterPro" id="IPR041664">
    <property type="entry name" value="AAA_16"/>
</dbReference>
<sequence length="891" mass="94896">MVEGEPGIGKTTLLLDASDQAVARGFRVLSARGSPAEVSYAYAAVADLLSGVDNATFSRLPDLQRLALERARLGDVTVGPVTDERVVATAFLSVIEQLRVQAPVLLAIDDAQWLDASSKAVIGFAARRLSGRAGMLVTVRLGEPESLDIQSRLQFRRPETLARVRIRALPLGGLHALVAARLGHTLPRPTIARIHEISGGNPFFALELATWTEPGESGAMDELPDTLAALVRHRIGDADDELAAVLLATASAAAPTVELIGRATGLTMDRVVELLDSVASRAIVRLDGSQARFTHPLYATGVYADAAPALRRAMHRRLAEVVDQPEVKARHLALSATSGDQLTLSALDAAAEATFARGAPAAAAELVELALKLGGDTPQRLIRAGELQFRAGSLVAARRHLESSLESAPSGVLRSMALMWLGAVMAYDDDTVAAADMMAEAADEAGDNAALRLLCLLRLVLVLAMLDRFDDAVAHAQEAIELADQLGVPNLRSQARSISVFSKFARGLGVDHEALRTALELEDPHGGATTWFRASGAAAMMPAYSGDLEQARIQMRALQQRMLEGGTEVDILWAAVRIATITLWAGRYEEAAAAAREAVERAEQMDGRLALVTAWTVQAAVAAYTGHEVEARTAAQSAIDASHQIGAPQLLKEPRMTLGFLEVSLENYPAALAVLQPLLDGFRTAPSCDVQGGAYLPDAIEAMTALGHLDDAEYLVETLEAHGATHGWPWTLAVAARGRAHVLAGRGELPAAHEALDLAMTHHARLPMPFERARTQLLLGALQRRRRRYPGATASLRAALETFEQLGTPLWAARARAELGRLDHSPGSGPVLTAAERRVAALAAEGMSNKQIAAELFISVKTVEMNLSRVYRKLGIRSRSGLSAALASGHA</sequence>
<dbReference type="GO" id="GO:0005524">
    <property type="term" value="F:ATP binding"/>
    <property type="evidence" value="ECO:0007669"/>
    <property type="project" value="UniProtKB-KW"/>
</dbReference>
<evidence type="ECO:0000256" key="1">
    <source>
        <dbReference type="ARBA" id="ARBA00022741"/>
    </source>
</evidence>
<dbReference type="PRINTS" id="PR00038">
    <property type="entry name" value="HTHLUXR"/>
</dbReference>
<keyword evidence="1" id="KW-0547">Nucleotide-binding</keyword>
<dbReference type="Pfam" id="PF13191">
    <property type="entry name" value="AAA_16"/>
    <property type="match status" value="1"/>
</dbReference>
<dbReference type="InterPro" id="IPR027417">
    <property type="entry name" value="P-loop_NTPase"/>
</dbReference>
<dbReference type="InterPro" id="IPR036388">
    <property type="entry name" value="WH-like_DNA-bd_sf"/>
</dbReference>
<evidence type="ECO:0000259" key="3">
    <source>
        <dbReference type="PROSITE" id="PS50043"/>
    </source>
</evidence>
<dbReference type="SMART" id="SM00028">
    <property type="entry name" value="TPR"/>
    <property type="match status" value="4"/>
</dbReference>
<dbReference type="STRING" id="1108812.AWC16_04650"/>
<dbReference type="GO" id="GO:0003677">
    <property type="term" value="F:DNA binding"/>
    <property type="evidence" value="ECO:0007669"/>
    <property type="project" value="InterPro"/>
</dbReference>
<dbReference type="InterPro" id="IPR019734">
    <property type="entry name" value="TPR_rpt"/>
</dbReference>
<keyword evidence="5" id="KW-1185">Reference proteome</keyword>
<evidence type="ECO:0000256" key="2">
    <source>
        <dbReference type="ARBA" id="ARBA00022840"/>
    </source>
</evidence>
<dbReference type="PROSITE" id="PS50043">
    <property type="entry name" value="HTH_LUXR_2"/>
    <property type="match status" value="1"/>
</dbReference>
<dbReference type="Gene3D" id="1.10.10.10">
    <property type="entry name" value="Winged helix-like DNA-binding domain superfamily/Winged helix DNA-binding domain"/>
    <property type="match status" value="1"/>
</dbReference>
<dbReference type="AlphaFoldDB" id="A0A1X1YQR5"/>
<dbReference type="PANTHER" id="PTHR16305">
    <property type="entry name" value="TESTICULAR SOLUBLE ADENYLYL CYCLASE"/>
    <property type="match status" value="1"/>
</dbReference>
<gene>
    <name evidence="4" type="ORF">AWC16_04650</name>
</gene>
<evidence type="ECO:0000313" key="5">
    <source>
        <dbReference type="Proteomes" id="UP000193866"/>
    </source>
</evidence>
<dbReference type="GO" id="GO:0005737">
    <property type="term" value="C:cytoplasm"/>
    <property type="evidence" value="ECO:0007669"/>
    <property type="project" value="TreeGrafter"/>
</dbReference>
<dbReference type="InterPro" id="IPR016032">
    <property type="entry name" value="Sig_transdc_resp-reg_C-effctor"/>
</dbReference>
<dbReference type="PANTHER" id="PTHR16305:SF35">
    <property type="entry name" value="TRANSCRIPTIONAL ACTIVATOR DOMAIN"/>
    <property type="match status" value="1"/>
</dbReference>
<dbReference type="PROSITE" id="PS00622">
    <property type="entry name" value="HTH_LUXR_1"/>
    <property type="match status" value="1"/>
</dbReference>
<keyword evidence="2" id="KW-0067">ATP-binding</keyword>
<dbReference type="InterPro" id="IPR011990">
    <property type="entry name" value="TPR-like_helical_dom_sf"/>
</dbReference>
<dbReference type="Proteomes" id="UP000193866">
    <property type="component" value="Unassembled WGS sequence"/>
</dbReference>
<dbReference type="GO" id="GO:0004016">
    <property type="term" value="F:adenylate cyclase activity"/>
    <property type="evidence" value="ECO:0007669"/>
    <property type="project" value="TreeGrafter"/>
</dbReference>
<proteinExistence type="predicted"/>
<dbReference type="CDD" id="cd06170">
    <property type="entry name" value="LuxR_C_like"/>
    <property type="match status" value="1"/>
</dbReference>
<dbReference type="SUPFAM" id="SSF48452">
    <property type="entry name" value="TPR-like"/>
    <property type="match status" value="3"/>
</dbReference>
<dbReference type="Pfam" id="PF00196">
    <property type="entry name" value="GerE"/>
    <property type="match status" value="1"/>
</dbReference>
<dbReference type="SMART" id="SM00421">
    <property type="entry name" value="HTH_LUXR"/>
    <property type="match status" value="1"/>
</dbReference>
<feature type="domain" description="HTH luxR-type" evidence="3">
    <location>
        <begin position="825"/>
        <end position="890"/>
    </location>
</feature>
<dbReference type="Gene3D" id="1.25.40.10">
    <property type="entry name" value="Tetratricopeptide repeat domain"/>
    <property type="match status" value="2"/>
</dbReference>
<comment type="caution">
    <text evidence="4">The sequence shown here is derived from an EMBL/GenBank/DDBJ whole genome shotgun (WGS) entry which is preliminary data.</text>
</comment>